<dbReference type="InterPro" id="IPR036411">
    <property type="entry name" value="TorD-like_sf"/>
</dbReference>
<organism evidence="3 4">
    <name type="scientific">Delftia lacustris</name>
    <dbReference type="NCBI Taxonomy" id="558537"/>
    <lineage>
        <taxon>Bacteria</taxon>
        <taxon>Pseudomonadati</taxon>
        <taxon>Pseudomonadota</taxon>
        <taxon>Betaproteobacteria</taxon>
        <taxon>Burkholderiales</taxon>
        <taxon>Comamonadaceae</taxon>
        <taxon>Delftia</taxon>
    </lineage>
</organism>
<dbReference type="PANTHER" id="PTHR43680">
    <property type="entry name" value="NITRATE REDUCTASE MOLYBDENUM COFACTOR ASSEMBLY CHAPERONE"/>
    <property type="match status" value="1"/>
</dbReference>
<dbReference type="SUPFAM" id="SSF89155">
    <property type="entry name" value="TorD-like"/>
    <property type="match status" value="1"/>
</dbReference>
<feature type="region of interest" description="Disordered" evidence="2">
    <location>
        <begin position="200"/>
        <end position="237"/>
    </location>
</feature>
<dbReference type="EMBL" id="FNPE01000001">
    <property type="protein sequence ID" value="SDX80374.1"/>
    <property type="molecule type" value="Genomic_DNA"/>
</dbReference>
<evidence type="ECO:0000256" key="1">
    <source>
        <dbReference type="ARBA" id="ARBA00023063"/>
    </source>
</evidence>
<dbReference type="NCBIfam" id="TIGR00684">
    <property type="entry name" value="narJ"/>
    <property type="match status" value="1"/>
</dbReference>
<evidence type="ECO:0000256" key="2">
    <source>
        <dbReference type="SAM" id="MobiDB-lite"/>
    </source>
</evidence>
<dbReference type="Gene3D" id="1.10.3480.10">
    <property type="entry name" value="TorD-like"/>
    <property type="match status" value="1"/>
</dbReference>
<name>A0A1H3EQX8_9BURK</name>
<dbReference type="Proteomes" id="UP000183417">
    <property type="component" value="Unassembled WGS sequence"/>
</dbReference>
<keyword evidence="1" id="KW-0534">Nitrate assimilation</keyword>
<dbReference type="AlphaFoldDB" id="A0A1H3EQX8"/>
<evidence type="ECO:0000313" key="3">
    <source>
        <dbReference type="EMBL" id="SDX80374.1"/>
    </source>
</evidence>
<proteinExistence type="predicted"/>
<reference evidence="3 4" key="1">
    <citation type="submission" date="2016-10" db="EMBL/GenBank/DDBJ databases">
        <authorList>
            <person name="de Groot N.N."/>
        </authorList>
    </citation>
    <scope>NUCLEOTIDE SEQUENCE [LARGE SCALE GENOMIC DNA]</scope>
    <source>
        <strain evidence="3 4">LMG 24775</strain>
    </source>
</reference>
<dbReference type="InterPro" id="IPR020945">
    <property type="entry name" value="DMSO/NO3_reduct_chaperone"/>
</dbReference>
<dbReference type="GO" id="GO:0051082">
    <property type="term" value="F:unfolded protein binding"/>
    <property type="evidence" value="ECO:0007669"/>
    <property type="project" value="InterPro"/>
</dbReference>
<protein>
    <submittedName>
        <fullName evidence="3">Respiratory nitrate reductase chaperone NarJ</fullName>
    </submittedName>
</protein>
<dbReference type="Pfam" id="PF02613">
    <property type="entry name" value="Nitrate_red_del"/>
    <property type="match status" value="1"/>
</dbReference>
<dbReference type="GO" id="GO:0042128">
    <property type="term" value="P:nitrate assimilation"/>
    <property type="evidence" value="ECO:0007669"/>
    <property type="project" value="UniProtKB-KW"/>
</dbReference>
<sequence length="237" mass="26074">MFNHNTSTPVRLTLRALACLIGYPGAELRALLPGLIDALRLEQSVAPARLRELQQLAEQLQSMDPFEAEARYVDTFDRGHQTSLHLFEHVHGDSADRGPALIDLQQTYERAGLAFEADELPDHLAVVLEFASTQPPAIAREFLGEMAHILNALFTALARRDSPYASVIAAVLEITGHRAERVEIRPEPAMDEAWAEPAAFDGCSSQGQSRPGAEQPVHFVRRTAAPQAQGPRQRSLT</sequence>
<dbReference type="GeneID" id="94695106"/>
<gene>
    <name evidence="3" type="ORF">SAMN05421547_101296</name>
</gene>
<accession>A0A1H3EQX8</accession>
<dbReference type="RefSeq" id="WP_074920719.1">
    <property type="nucleotide sequence ID" value="NZ_CP141274.1"/>
</dbReference>
<dbReference type="InterPro" id="IPR003765">
    <property type="entry name" value="NO3_reductase_chaperone_NarJ"/>
</dbReference>
<dbReference type="GO" id="GO:0016530">
    <property type="term" value="F:metallochaperone activity"/>
    <property type="evidence" value="ECO:0007669"/>
    <property type="project" value="TreeGrafter"/>
</dbReference>
<dbReference type="GO" id="GO:0051131">
    <property type="term" value="P:chaperone-mediated protein complex assembly"/>
    <property type="evidence" value="ECO:0007669"/>
    <property type="project" value="InterPro"/>
</dbReference>
<evidence type="ECO:0000313" key="4">
    <source>
        <dbReference type="Proteomes" id="UP000183417"/>
    </source>
</evidence>
<dbReference type="PANTHER" id="PTHR43680:SF2">
    <property type="entry name" value="NITRATE REDUCTASE MOLYBDENUM COFACTOR ASSEMBLY CHAPERONE NARJ"/>
    <property type="match status" value="1"/>
</dbReference>